<evidence type="ECO:0000313" key="2">
    <source>
        <dbReference type="EMBL" id="SHH19843.1"/>
    </source>
</evidence>
<reference evidence="2 3" key="1">
    <citation type="submission" date="2016-11" db="EMBL/GenBank/DDBJ databases">
        <authorList>
            <person name="Jaros S."/>
            <person name="Januszkiewicz K."/>
            <person name="Wedrychowicz H."/>
        </authorList>
    </citation>
    <scope>NUCLEOTIDE SEQUENCE [LARGE SCALE GENOMIC DNA]</scope>
    <source>
        <strain evidence="2 3">DSM 24574</strain>
    </source>
</reference>
<dbReference type="InterPro" id="IPR032710">
    <property type="entry name" value="NTF2-like_dom_sf"/>
</dbReference>
<dbReference type="STRING" id="947013.SAMN04488109_3127"/>
<name>A0A1M5R239_9BACT</name>
<sequence>MPGNEQCIHQFYAAFQNKDYVTMQELYHPEATFSDPVFQNLNSTEVKAMWEMLITSAKDLEVTFSDIAADQSKGTCRWDAVYTFSRTGRRVHNRIRAAFEFRDGRIVKHRDTFDFWSWSRQALGAPGLFLGWTPVVKNEVRATARKALDKFMRRADHP</sequence>
<evidence type="ECO:0000259" key="1">
    <source>
        <dbReference type="Pfam" id="PF12680"/>
    </source>
</evidence>
<dbReference type="Gene3D" id="3.10.450.50">
    <property type="match status" value="1"/>
</dbReference>
<feature type="domain" description="SnoaL-like" evidence="1">
    <location>
        <begin position="9"/>
        <end position="109"/>
    </location>
</feature>
<protein>
    <submittedName>
        <fullName evidence="2">Limonene-1,2-epoxide hydrolase</fullName>
    </submittedName>
</protein>
<dbReference type="Pfam" id="PF12680">
    <property type="entry name" value="SnoaL_2"/>
    <property type="match status" value="1"/>
</dbReference>
<dbReference type="InterPro" id="IPR037401">
    <property type="entry name" value="SnoaL-like"/>
</dbReference>
<dbReference type="OrthoDB" id="391735at2"/>
<keyword evidence="2" id="KW-0378">Hydrolase</keyword>
<dbReference type="Proteomes" id="UP000184212">
    <property type="component" value="Unassembled WGS sequence"/>
</dbReference>
<dbReference type="EMBL" id="FQWQ01000002">
    <property type="protein sequence ID" value="SHH19843.1"/>
    <property type="molecule type" value="Genomic_DNA"/>
</dbReference>
<proteinExistence type="predicted"/>
<gene>
    <name evidence="2" type="ORF">SAMN04488109_3127</name>
</gene>
<organism evidence="2 3">
    <name type="scientific">Chryseolinea serpens</name>
    <dbReference type="NCBI Taxonomy" id="947013"/>
    <lineage>
        <taxon>Bacteria</taxon>
        <taxon>Pseudomonadati</taxon>
        <taxon>Bacteroidota</taxon>
        <taxon>Cytophagia</taxon>
        <taxon>Cytophagales</taxon>
        <taxon>Fulvivirgaceae</taxon>
        <taxon>Chryseolinea</taxon>
    </lineage>
</organism>
<evidence type="ECO:0000313" key="3">
    <source>
        <dbReference type="Proteomes" id="UP000184212"/>
    </source>
</evidence>
<accession>A0A1M5R239</accession>
<dbReference type="AlphaFoldDB" id="A0A1M5R239"/>
<dbReference type="SUPFAM" id="SSF54427">
    <property type="entry name" value="NTF2-like"/>
    <property type="match status" value="1"/>
</dbReference>
<dbReference type="RefSeq" id="WP_073135760.1">
    <property type="nucleotide sequence ID" value="NZ_FQWQ01000002.1"/>
</dbReference>
<keyword evidence="3" id="KW-1185">Reference proteome</keyword>
<dbReference type="GO" id="GO:0016787">
    <property type="term" value="F:hydrolase activity"/>
    <property type="evidence" value="ECO:0007669"/>
    <property type="project" value="UniProtKB-KW"/>
</dbReference>